<protein>
    <submittedName>
        <fullName evidence="1">Uncharacterized protein</fullName>
    </submittedName>
</protein>
<name>A0A0F9DGQ3_9ZZZZ</name>
<reference evidence="1" key="1">
    <citation type="journal article" date="2015" name="Nature">
        <title>Complex archaea that bridge the gap between prokaryotes and eukaryotes.</title>
        <authorList>
            <person name="Spang A."/>
            <person name="Saw J.H."/>
            <person name="Jorgensen S.L."/>
            <person name="Zaremba-Niedzwiedzka K."/>
            <person name="Martijn J."/>
            <person name="Lind A.E."/>
            <person name="van Eijk R."/>
            <person name="Schleper C."/>
            <person name="Guy L."/>
            <person name="Ettema T.J."/>
        </authorList>
    </citation>
    <scope>NUCLEOTIDE SEQUENCE</scope>
</reference>
<evidence type="ECO:0000313" key="1">
    <source>
        <dbReference type="EMBL" id="KKL60804.1"/>
    </source>
</evidence>
<dbReference type="EMBL" id="LAZR01029026">
    <property type="protein sequence ID" value="KKL60804.1"/>
    <property type="molecule type" value="Genomic_DNA"/>
</dbReference>
<sequence>MLFRAQWSGCFHKRTTPVILGDSDGFKVSGTNALAVPTEMVNHKAVWNRAVGQLVGKAIGFLVAVTSPIHDKITVAVAVVSAFPKPAGVRLLNLLPESLLKRLLESTLPVGLGTPPLSLVVHRAQVLCMGLSRTIRIRTLHILSIAHNSHEVQGKPQGVLG</sequence>
<comment type="caution">
    <text evidence="1">The sequence shown here is derived from an EMBL/GenBank/DDBJ whole genome shotgun (WGS) entry which is preliminary data.</text>
</comment>
<gene>
    <name evidence="1" type="ORF">LCGC14_2201690</name>
</gene>
<organism evidence="1">
    <name type="scientific">marine sediment metagenome</name>
    <dbReference type="NCBI Taxonomy" id="412755"/>
    <lineage>
        <taxon>unclassified sequences</taxon>
        <taxon>metagenomes</taxon>
        <taxon>ecological metagenomes</taxon>
    </lineage>
</organism>
<proteinExistence type="predicted"/>
<accession>A0A0F9DGQ3</accession>
<dbReference type="AlphaFoldDB" id="A0A0F9DGQ3"/>